<gene>
    <name evidence="2" type="ORF">M9458_005510</name>
</gene>
<comment type="caution">
    <text evidence="2">The sequence shown here is derived from an EMBL/GenBank/DDBJ whole genome shotgun (WGS) entry which is preliminary data.</text>
</comment>
<reference evidence="2 3" key="1">
    <citation type="submission" date="2024-05" db="EMBL/GenBank/DDBJ databases">
        <title>Genome sequencing and assembly of Indian major carp, Cirrhinus mrigala (Hamilton, 1822).</title>
        <authorList>
            <person name="Mohindra V."/>
            <person name="Chowdhury L.M."/>
            <person name="Lal K."/>
            <person name="Jena J.K."/>
        </authorList>
    </citation>
    <scope>NUCLEOTIDE SEQUENCE [LARGE SCALE GENOMIC DNA]</scope>
    <source>
        <strain evidence="2">CM1030</strain>
        <tissue evidence="2">Blood</tissue>
    </source>
</reference>
<evidence type="ECO:0000313" key="2">
    <source>
        <dbReference type="EMBL" id="KAL0196970.1"/>
    </source>
</evidence>
<accession>A0ABD0RHK8</accession>
<organism evidence="2 3">
    <name type="scientific">Cirrhinus mrigala</name>
    <name type="common">Mrigala</name>
    <dbReference type="NCBI Taxonomy" id="683832"/>
    <lineage>
        <taxon>Eukaryota</taxon>
        <taxon>Metazoa</taxon>
        <taxon>Chordata</taxon>
        <taxon>Craniata</taxon>
        <taxon>Vertebrata</taxon>
        <taxon>Euteleostomi</taxon>
        <taxon>Actinopterygii</taxon>
        <taxon>Neopterygii</taxon>
        <taxon>Teleostei</taxon>
        <taxon>Ostariophysi</taxon>
        <taxon>Cypriniformes</taxon>
        <taxon>Cyprinidae</taxon>
        <taxon>Labeoninae</taxon>
        <taxon>Labeonini</taxon>
        <taxon>Cirrhinus</taxon>
    </lineage>
</organism>
<dbReference type="InterPro" id="IPR036388">
    <property type="entry name" value="WH-like_DNA-bd_sf"/>
</dbReference>
<feature type="non-terminal residue" evidence="2">
    <location>
        <position position="352"/>
    </location>
</feature>
<sequence length="352" mass="40711">MSQVLRQRAIGMLTAGMSTRAAARELNVHFSTISRLQRHFREFGSTSNRPYNRRPRVTTPAQDLHIQHLHLQDRLRPATRTAAATIGLHNQRISAQTVRNHLSEAHLYARHPHRGLDLTAVRHRNQLEWANAHICWHLALWRGVLFTDESQFSLYRADGRQRVWRCVGERFADVSVVDRVAHGGGGVMVWAGVCYGQRTQMHFIDGILNAQRYRDEILRPIVVPFIHDHHLMLQHDNARPHVARICTQFLEAENIPVLAWPAYSLDMPPIEHVWDALDQRIRQRIPLPANIQQLRTAIEGEWTNVPQVTVKLHILEWPFIVASLRHTCAIIMLSNQHHAIPVRWMDYLSKGE</sequence>
<keyword evidence="3" id="KW-1185">Reference proteome</keyword>
<dbReference type="InterPro" id="IPR052338">
    <property type="entry name" value="Transposase_5"/>
</dbReference>
<dbReference type="SUPFAM" id="SSF46689">
    <property type="entry name" value="Homeodomain-like"/>
    <property type="match status" value="1"/>
</dbReference>
<dbReference type="Pfam" id="PF13358">
    <property type="entry name" value="DDE_3"/>
    <property type="match status" value="1"/>
</dbReference>
<dbReference type="Proteomes" id="UP001529510">
    <property type="component" value="Unassembled WGS sequence"/>
</dbReference>
<dbReference type="Pfam" id="PF13384">
    <property type="entry name" value="HTH_23"/>
    <property type="match status" value="1"/>
</dbReference>
<dbReference type="InterPro" id="IPR036397">
    <property type="entry name" value="RNaseH_sf"/>
</dbReference>
<evidence type="ECO:0000313" key="3">
    <source>
        <dbReference type="Proteomes" id="UP001529510"/>
    </source>
</evidence>
<feature type="domain" description="Tc1-like transposase DDE" evidence="1">
    <location>
        <begin position="144"/>
        <end position="284"/>
    </location>
</feature>
<name>A0ABD0RHK8_CIRMR</name>
<dbReference type="InterPro" id="IPR038717">
    <property type="entry name" value="Tc1-like_DDE_dom"/>
</dbReference>
<dbReference type="Gene3D" id="3.30.420.10">
    <property type="entry name" value="Ribonuclease H-like superfamily/Ribonuclease H"/>
    <property type="match status" value="1"/>
</dbReference>
<dbReference type="PANTHER" id="PTHR23022">
    <property type="entry name" value="TRANSPOSABLE ELEMENT-RELATED"/>
    <property type="match status" value="1"/>
</dbReference>
<dbReference type="PANTHER" id="PTHR23022:SF135">
    <property type="entry name" value="SI:DKEY-77F5.3"/>
    <property type="match status" value="1"/>
</dbReference>
<evidence type="ECO:0000259" key="1">
    <source>
        <dbReference type="Pfam" id="PF13358"/>
    </source>
</evidence>
<dbReference type="EMBL" id="JAMKFB020000003">
    <property type="protein sequence ID" value="KAL0196970.1"/>
    <property type="molecule type" value="Genomic_DNA"/>
</dbReference>
<dbReference type="AlphaFoldDB" id="A0ABD0RHK8"/>
<dbReference type="InterPro" id="IPR009057">
    <property type="entry name" value="Homeodomain-like_sf"/>
</dbReference>
<proteinExistence type="predicted"/>
<protein>
    <recommendedName>
        <fullName evidence="1">Tc1-like transposase DDE domain-containing protein</fullName>
    </recommendedName>
</protein>
<dbReference type="Gene3D" id="1.10.10.10">
    <property type="entry name" value="Winged helix-like DNA-binding domain superfamily/Winged helix DNA-binding domain"/>
    <property type="match status" value="1"/>
</dbReference>